<organism evidence="1 2">
    <name type="scientific">Undibacterium cyanobacteriorum</name>
    <dbReference type="NCBI Taxonomy" id="3073561"/>
    <lineage>
        <taxon>Bacteria</taxon>
        <taxon>Pseudomonadati</taxon>
        <taxon>Pseudomonadota</taxon>
        <taxon>Betaproteobacteria</taxon>
        <taxon>Burkholderiales</taxon>
        <taxon>Oxalobacteraceae</taxon>
        <taxon>Undibacterium</taxon>
    </lineage>
</organism>
<evidence type="ECO:0000313" key="2">
    <source>
        <dbReference type="Proteomes" id="UP001181355"/>
    </source>
</evidence>
<sequence>MFATVCPKGFTQAREVEILKPPTEPKDAGVARAKTMKKLLEKDAEYRTRVEQQAVLDGIERDKQRKIADACYEERKKLKSLLVEGPYETGKDRDGNPTFMDEQTRQEKIKALNEKLKQCPAE</sequence>
<keyword evidence="2" id="KW-1185">Reference proteome</keyword>
<proteinExistence type="predicted"/>
<evidence type="ECO:0008006" key="3">
    <source>
        <dbReference type="Google" id="ProtNLM"/>
    </source>
</evidence>
<gene>
    <name evidence="1" type="ORF">RF679_14885</name>
</gene>
<protein>
    <recommendedName>
        <fullName evidence="3">Lysozyme inhibitor LprI N-terminal domain-containing protein</fullName>
    </recommendedName>
</protein>
<dbReference type="RefSeq" id="WP_309481415.1">
    <property type="nucleotide sequence ID" value="NZ_CP133720.1"/>
</dbReference>
<name>A0ABY9RFC3_9BURK</name>
<accession>A0ABY9RFC3</accession>
<dbReference type="EMBL" id="CP133720">
    <property type="protein sequence ID" value="WMW79922.1"/>
    <property type="molecule type" value="Genomic_DNA"/>
</dbReference>
<evidence type="ECO:0000313" key="1">
    <source>
        <dbReference type="EMBL" id="WMW79922.1"/>
    </source>
</evidence>
<reference evidence="1" key="1">
    <citation type="submission" date="2023-09" db="EMBL/GenBank/DDBJ databases">
        <title>Undibacterium sp. 20NA77.5 isolated from freshwater.</title>
        <authorList>
            <person name="Le V."/>
            <person name="Ko S.-R."/>
            <person name="Ahn C.-Y."/>
            <person name="Oh H.-M."/>
        </authorList>
    </citation>
    <scope>NUCLEOTIDE SEQUENCE</scope>
    <source>
        <strain evidence="1">20NA77.5</strain>
    </source>
</reference>
<dbReference type="Proteomes" id="UP001181355">
    <property type="component" value="Chromosome"/>
</dbReference>